<dbReference type="AlphaFoldDB" id="A0A0U2UTN7"/>
<name>A0A0U2UTN7_9MAXI</name>
<protein>
    <submittedName>
        <fullName evidence="1">Uncharacterized protein</fullName>
    </submittedName>
</protein>
<organism evidence="1">
    <name type="scientific">Centropages dorsispinatus</name>
    <dbReference type="NCBI Taxonomy" id="1239308"/>
    <lineage>
        <taxon>Eukaryota</taxon>
        <taxon>Metazoa</taxon>
        <taxon>Ecdysozoa</taxon>
        <taxon>Arthropoda</taxon>
        <taxon>Crustacea</taxon>
        <taxon>Multicrustacea</taxon>
        <taxon>Hexanauplia</taxon>
        <taxon>Copepoda</taxon>
        <taxon>Calanoida</taxon>
        <taxon>Centropagidae</taxon>
        <taxon>Centropages</taxon>
    </lineage>
</organism>
<sequence>MRKCTLVLTRIMNEDLGLEIRPAGAMPIQERIEEATDYSAVDTLPLQQQQLLTNSQFWRIFFLFAFFLPLAENSTANHVFFFNF</sequence>
<accession>A0A0U2UTN7</accession>
<proteinExistence type="evidence at transcript level"/>
<reference evidence="1" key="1">
    <citation type="journal article" date="2015" name="Sci. Rep.">
        <title>Spliced leader RNA trans-splicing discovered in copepods.</title>
        <authorList>
            <person name="Yang F."/>
            <person name="Xu D."/>
            <person name="Zhuang Y."/>
            <person name="Yi X."/>
            <person name="Huang Y."/>
            <person name="Chen H."/>
            <person name="Lin S."/>
            <person name="Campbell D.A."/>
            <person name="Sturm N.R."/>
            <person name="Liu G."/>
            <person name="Zhang H."/>
        </authorList>
    </citation>
    <scope>NUCLEOTIDE SEQUENCE</scope>
</reference>
<evidence type="ECO:0000313" key="1">
    <source>
        <dbReference type="EMBL" id="ALS05023.1"/>
    </source>
</evidence>
<dbReference type="EMBL" id="KT755189">
    <property type="protein sequence ID" value="ALS05023.1"/>
    <property type="molecule type" value="mRNA"/>
</dbReference>